<feature type="compositionally biased region" description="Basic and acidic residues" evidence="1">
    <location>
        <begin position="74"/>
        <end position="85"/>
    </location>
</feature>
<organism evidence="2 3">
    <name type="scientific">Polarella glacialis</name>
    <name type="common">Dinoflagellate</name>
    <dbReference type="NCBI Taxonomy" id="89957"/>
    <lineage>
        <taxon>Eukaryota</taxon>
        <taxon>Sar</taxon>
        <taxon>Alveolata</taxon>
        <taxon>Dinophyceae</taxon>
        <taxon>Suessiales</taxon>
        <taxon>Suessiaceae</taxon>
        <taxon>Polarella</taxon>
    </lineage>
</organism>
<dbReference type="AlphaFoldDB" id="A0A813I551"/>
<feature type="compositionally biased region" description="Basic and acidic residues" evidence="1">
    <location>
        <begin position="1"/>
        <end position="67"/>
    </location>
</feature>
<feature type="non-terminal residue" evidence="2">
    <location>
        <position position="1"/>
    </location>
</feature>
<evidence type="ECO:0000313" key="3">
    <source>
        <dbReference type="Proteomes" id="UP000626109"/>
    </source>
</evidence>
<reference evidence="2" key="1">
    <citation type="submission" date="2021-02" db="EMBL/GenBank/DDBJ databases">
        <authorList>
            <person name="Dougan E. K."/>
            <person name="Rhodes N."/>
            <person name="Thang M."/>
            <person name="Chan C."/>
        </authorList>
    </citation>
    <scope>NUCLEOTIDE SEQUENCE</scope>
</reference>
<name>A0A813I551_POLGL</name>
<feature type="region of interest" description="Disordered" evidence="1">
    <location>
        <begin position="1"/>
        <end position="133"/>
    </location>
</feature>
<accession>A0A813I551</accession>
<protein>
    <submittedName>
        <fullName evidence="2">Uncharacterized protein</fullName>
    </submittedName>
</protein>
<evidence type="ECO:0000313" key="2">
    <source>
        <dbReference type="EMBL" id="CAE8645184.1"/>
    </source>
</evidence>
<dbReference type="Proteomes" id="UP000626109">
    <property type="component" value="Unassembled WGS sequence"/>
</dbReference>
<sequence>SSFRDRDFSRNDDKGKGKGKDGKDRPEWDPRNARNPDLDAEKTGGRERRGSWYSDHDDRQGEPEQRRRASSPDCWKHDMFGKEAEPLSTAPLTAMFSQKGEEAPAEDGKKDSAEKKDERAKKEEDSASDSDSE</sequence>
<dbReference type="EMBL" id="CAJNNW010003232">
    <property type="protein sequence ID" value="CAE8645184.1"/>
    <property type="molecule type" value="Genomic_DNA"/>
</dbReference>
<gene>
    <name evidence="2" type="ORF">PGLA2088_LOCUS3692</name>
</gene>
<proteinExistence type="predicted"/>
<evidence type="ECO:0000256" key="1">
    <source>
        <dbReference type="SAM" id="MobiDB-lite"/>
    </source>
</evidence>
<feature type="compositionally biased region" description="Basic and acidic residues" evidence="1">
    <location>
        <begin position="99"/>
        <end position="125"/>
    </location>
</feature>
<comment type="caution">
    <text evidence="2">The sequence shown here is derived from an EMBL/GenBank/DDBJ whole genome shotgun (WGS) entry which is preliminary data.</text>
</comment>